<dbReference type="Gene3D" id="1.25.40.10">
    <property type="entry name" value="Tetratricopeptide repeat domain"/>
    <property type="match status" value="1"/>
</dbReference>
<organism evidence="4 5">
    <name type="scientific">Actinidia rufa</name>
    <dbReference type="NCBI Taxonomy" id="165716"/>
    <lineage>
        <taxon>Eukaryota</taxon>
        <taxon>Viridiplantae</taxon>
        <taxon>Streptophyta</taxon>
        <taxon>Embryophyta</taxon>
        <taxon>Tracheophyta</taxon>
        <taxon>Spermatophyta</taxon>
        <taxon>Magnoliopsida</taxon>
        <taxon>eudicotyledons</taxon>
        <taxon>Gunneridae</taxon>
        <taxon>Pentapetalae</taxon>
        <taxon>asterids</taxon>
        <taxon>Ericales</taxon>
        <taxon>Actinidiaceae</taxon>
        <taxon>Actinidia</taxon>
    </lineage>
</organism>
<keyword evidence="2" id="KW-0677">Repeat</keyword>
<reference evidence="4 5" key="1">
    <citation type="submission" date="2019-07" db="EMBL/GenBank/DDBJ databases">
        <title>De Novo Assembly of kiwifruit Actinidia rufa.</title>
        <authorList>
            <person name="Sugita-Konishi S."/>
            <person name="Sato K."/>
            <person name="Mori E."/>
            <person name="Abe Y."/>
            <person name="Kisaki G."/>
            <person name="Hamano K."/>
            <person name="Suezawa K."/>
            <person name="Otani M."/>
            <person name="Fukuda T."/>
            <person name="Manabe T."/>
            <person name="Gomi K."/>
            <person name="Tabuchi M."/>
            <person name="Akimitsu K."/>
            <person name="Kataoka I."/>
        </authorList>
    </citation>
    <scope>NUCLEOTIDE SEQUENCE [LARGE SCALE GENOMIC DNA]</scope>
    <source>
        <strain evidence="5">cv. Fuchu</strain>
    </source>
</reference>
<comment type="caution">
    <text evidence="4">The sequence shown here is derived from an EMBL/GenBank/DDBJ whole genome shotgun (WGS) entry which is preliminary data.</text>
</comment>
<evidence type="ECO:0000256" key="3">
    <source>
        <dbReference type="PROSITE-ProRule" id="PRU00708"/>
    </source>
</evidence>
<name>A0A7J0FPJ5_9ERIC</name>
<feature type="repeat" description="PPR" evidence="3">
    <location>
        <begin position="181"/>
        <end position="215"/>
    </location>
</feature>
<dbReference type="OrthoDB" id="185373at2759"/>
<evidence type="ECO:0000313" key="5">
    <source>
        <dbReference type="Proteomes" id="UP000585474"/>
    </source>
</evidence>
<dbReference type="PROSITE" id="PS51375">
    <property type="entry name" value="PPR"/>
    <property type="match status" value="1"/>
</dbReference>
<dbReference type="InterPro" id="IPR011990">
    <property type="entry name" value="TPR-like_helical_dom_sf"/>
</dbReference>
<dbReference type="AlphaFoldDB" id="A0A7J0FPJ5"/>
<proteinExistence type="inferred from homology"/>
<dbReference type="GO" id="GO:0003729">
    <property type="term" value="F:mRNA binding"/>
    <property type="evidence" value="ECO:0007669"/>
    <property type="project" value="TreeGrafter"/>
</dbReference>
<gene>
    <name evidence="4" type="ORF">Acr_13g0017260</name>
</gene>
<dbReference type="Proteomes" id="UP000585474">
    <property type="component" value="Unassembled WGS sequence"/>
</dbReference>
<keyword evidence="5" id="KW-1185">Reference proteome</keyword>
<dbReference type="PANTHER" id="PTHR47933">
    <property type="entry name" value="PENTATRICOPEPTIDE REPEAT-CONTAINING PROTEIN 1, MITOCHONDRIAL"/>
    <property type="match status" value="1"/>
</dbReference>
<accession>A0A7J0FPJ5</accession>
<dbReference type="EMBL" id="BJWL01000013">
    <property type="protein sequence ID" value="GFZ00327.1"/>
    <property type="molecule type" value="Genomic_DNA"/>
</dbReference>
<dbReference type="NCBIfam" id="TIGR00756">
    <property type="entry name" value="PPR"/>
    <property type="match status" value="3"/>
</dbReference>
<evidence type="ECO:0000313" key="4">
    <source>
        <dbReference type="EMBL" id="GFZ00327.1"/>
    </source>
</evidence>
<sequence>MCKIVREGRWEDNRIVALFDTALAPIWVSRILVGLKEEPILALKFFKWAERRIGFRHTTESYCLLAHILFCSRMYIDAHDILKDLITSTRVFPGCDIFDVLWSTRNVCIPGYGVFDTFFSVLVELGMLEEASECFLRMKSFKVRPKVRSCNYLLQRLSKTGNGEQSKKFFNDMVAAGVAASVFTYNIMIDYMCKEGDVKTARILFQQMKGMGVYARHCYL</sequence>
<dbReference type="Pfam" id="PF13041">
    <property type="entry name" value="PPR_2"/>
    <property type="match status" value="1"/>
</dbReference>
<dbReference type="Pfam" id="PF01535">
    <property type="entry name" value="PPR"/>
    <property type="match status" value="1"/>
</dbReference>
<comment type="similarity">
    <text evidence="1">Belongs to the PPR family. P subfamily.</text>
</comment>
<protein>
    <submittedName>
        <fullName evidence="4">Tetratricopeptide repeat (TPR)-like superfamily protein</fullName>
    </submittedName>
</protein>
<dbReference type="InterPro" id="IPR002885">
    <property type="entry name" value="PPR_rpt"/>
</dbReference>
<evidence type="ECO:0000256" key="1">
    <source>
        <dbReference type="ARBA" id="ARBA00007626"/>
    </source>
</evidence>
<evidence type="ECO:0000256" key="2">
    <source>
        <dbReference type="ARBA" id="ARBA00022737"/>
    </source>
</evidence>
<dbReference type="InterPro" id="IPR051240">
    <property type="entry name" value="Mito_RNA-Proc/Resp"/>
</dbReference>
<dbReference type="PANTHER" id="PTHR47933:SF11">
    <property type="entry name" value="PENTATRICOPEPTIDE REPEAT-CONTAINING PROTEIN 2"/>
    <property type="match status" value="1"/>
</dbReference>